<evidence type="ECO:0000313" key="11">
    <source>
        <dbReference type="Proteomes" id="UP000663879"/>
    </source>
</evidence>
<feature type="compositionally biased region" description="Basic residues" evidence="6">
    <location>
        <begin position="495"/>
        <end position="506"/>
    </location>
</feature>
<dbReference type="InterPro" id="IPR050401">
    <property type="entry name" value="Cyclic_nucleotide_synthase"/>
</dbReference>
<keyword evidence="7" id="KW-1133">Transmembrane helix</keyword>
<evidence type="ECO:0000256" key="4">
    <source>
        <dbReference type="ARBA" id="ARBA00023293"/>
    </source>
</evidence>
<dbReference type="GO" id="GO:0005886">
    <property type="term" value="C:plasma membrane"/>
    <property type="evidence" value="ECO:0007669"/>
    <property type="project" value="TreeGrafter"/>
</dbReference>
<dbReference type="Gene3D" id="1.10.510.10">
    <property type="entry name" value="Transferase(Phosphotransferase) domain 1"/>
    <property type="match status" value="1"/>
</dbReference>
<dbReference type="Gene3D" id="3.60.10.10">
    <property type="entry name" value="Endonuclease/exonuclease/phosphatase"/>
    <property type="match status" value="1"/>
</dbReference>
<dbReference type="GO" id="GO:0004383">
    <property type="term" value="F:guanylate cyclase activity"/>
    <property type="evidence" value="ECO:0007669"/>
    <property type="project" value="UniProtKB-EC"/>
</dbReference>
<proteinExistence type="predicted"/>
<keyword evidence="7" id="KW-0472">Membrane</keyword>
<dbReference type="Gene3D" id="3.30.70.270">
    <property type="match status" value="1"/>
</dbReference>
<evidence type="ECO:0000256" key="7">
    <source>
        <dbReference type="SAM" id="Phobius"/>
    </source>
</evidence>
<dbReference type="SUPFAM" id="SSF56112">
    <property type="entry name" value="Protein kinase-like (PK-like)"/>
    <property type="match status" value="1"/>
</dbReference>
<dbReference type="GO" id="GO:0008270">
    <property type="term" value="F:zinc ion binding"/>
    <property type="evidence" value="ECO:0007669"/>
    <property type="project" value="InterPro"/>
</dbReference>
<dbReference type="PROSITE" id="PS50011">
    <property type="entry name" value="PROTEIN_KINASE_DOM"/>
    <property type="match status" value="1"/>
</dbReference>
<dbReference type="SUPFAM" id="SSF56219">
    <property type="entry name" value="DNase I-like"/>
    <property type="match status" value="1"/>
</dbReference>
<dbReference type="GO" id="GO:0005524">
    <property type="term" value="F:ATP binding"/>
    <property type="evidence" value="ECO:0007669"/>
    <property type="project" value="InterPro"/>
</dbReference>
<dbReference type="InterPro" id="IPR000719">
    <property type="entry name" value="Prot_kinase_dom"/>
</dbReference>
<keyword evidence="3" id="KW-0456">Lyase</keyword>
<accession>A0A813XE82</accession>
<dbReference type="GO" id="GO:0004016">
    <property type="term" value="F:adenylate cyclase activity"/>
    <property type="evidence" value="ECO:0007669"/>
    <property type="project" value="TreeGrafter"/>
</dbReference>
<dbReference type="CDD" id="cd01650">
    <property type="entry name" value="RT_nLTR_like"/>
    <property type="match status" value="1"/>
</dbReference>
<comment type="caution">
    <text evidence="10">The sequence shown here is derived from an EMBL/GenBank/DDBJ whole genome shotgun (WGS) entry which is preliminary data.</text>
</comment>
<feature type="coiled-coil region" evidence="5">
    <location>
        <begin position="2283"/>
        <end position="2321"/>
    </location>
</feature>
<dbReference type="InterPro" id="IPR036691">
    <property type="entry name" value="Endo/exonu/phosph_ase_sf"/>
</dbReference>
<dbReference type="InterPro" id="IPR001245">
    <property type="entry name" value="Ser-Thr/Tyr_kinase_cat_dom"/>
</dbReference>
<sequence length="2353" mass="273684">MPIKKCKISLFLNLICLCVYIEWNFFVLNGQFIYDEDSTALFSDSLLSEYEEFINFSSKYNYLNISNEQRFESDGTSSCTKTLISYLINNKNYSINLFESKQKFFPCGNLVELFCDPSMKNKLIVTHSVFDCEDFFYPMSNLSISSTYVNTNLIRLISLSPSIRQIELVLTSFMNRFFIDRFAIVYTNDSKSDYYKNLAGYLLYKFSLDSKFVLDFSLPLNDPKLDSLLNPNVKILYLIMRCGEEDLFMDVYWKRIKAYSINIIVIYNSPQCISLLNFKSPSFIINQEKRSAYSYFYKLIPIDSQDTLTNYAKNSFLLIDLLKKNQTNQIYSLSNYLDENENLNFVQNYNESTQIYLEDFKLKIKIKCFQNYESITSELLEYCYRDVQFRMFGWNESNSFYNEIATFTLPEYILGTNFDAGNVTILMENNYTFHYEGSLNSSTSSKRNIGLQMVESEHLEEREDIRLTVKRKREGEEKKEIKRQILDQESDSGKKEKKQSVARRRSIGAINDFNRLNKPNMQQHRTKPSNSQKEKSLIPRMANNYHTNAQLMMKQQELRRQGLEKIEMDEDDLTENKEKINENKTSDEKIIETINEVITSKQNETEFENEGMMIENNVHENEEQRDKVENYDLQKLNQNEQEEQRDTVEYNDIQKLNQNEQKEQSKDKRVYVEGVKNDDHLTQSEKRENVRLEQKYPRQKYEVRLSGPGIKNYRDIYSRITELNRCTGIKSPLAIQLVYDASKDKNYLILAVESFENFLKICKVWPADAFGQGVVVSDRPPLLPIIISNIDPSINIENEDKRLMELRNRYGIIDAERIFKYDKSPSFSIKANVLTLFNFTQLLREGIHLDFTGMRHSVKPAINYARVCSKCGNSNHSQKECKNNEKCLRCGDENHMMPACKNEAKCINCKGKHQCNNNTCTYLINKTIQANKYVIDLMKNEGIIKSNDEIIKPATHDPSQDIELIGLNENVTTLINSLIEDKLKEQGVRIDELEKISKSHASELDEIKKSITQVRVELDCLNKGVNNIEDKISKNHSTEGGCLTLVNNKNNIKIASLNVGGINNNLAYLNTLVATNNIVCIRETWTAQKNAKSDSIYCLNKKIFFNPAKRLHKNGRAAGGLAFIVDKEIKCEVKFISSRVGFIKFDNFIVINVYLPYYNGCCDKKDEFDQEITFIQEILNTENQKNTIILGDMNTDIIKPNHNTSRLLGFILKNDLTLADIKQNQSTDFTYRKFLQDKIVTSWIDHVICRRSQLNNIKVKIILSDNNLGEHNALTVVAENDNTEREINQTKIQKSRIKWINNHQRERYKNILSKKKDDLGNITEKLSNIEDDRNLKLKITEILNSLSNAMIKSVDQVNAELHEMEKSKKRKLGKMKFNRWWDRNLEKLHQKVLFSYMKYKESNFAENEKREYYKFSQKHLKAKFEYSIDFTELNELINNLPNGKSVGISDVSNEMIKYAQNTKLYLHIKDIYETMINRQVFPYIFNFSVIKPLVKNSRKPTSDISNLRPVAISDTISNLFEALILKNLIKERQGHQKQFGFKKMSSCQHAIWVFKQAISISAKKKRRLYVCGVDASKAFDKVNRNILWKTMIKHGYSPAIILSLINYYKASFMIVNKNGDFSKAFQTLVGVKQGGKASPTLFSIYLEDLLSEISSQKAGIKLSEIKIDVIAYADDIVVFSNTKIGLQEIMDSIANFGQNYEIKFNPEKTFFMAFNSKIKRNLRECKADRWQGDLMLDGEVIRKTRIFKYLGFDINEENNDLEHVENRKKAARKALAKLKTFDILTEKTNPFLKGHLYKTYVMPVLFYGCEVLKLKKTVINDIERQENNLIRNMYGISKRCKMKNLKLINNLNTTINRIKKTQVDFFVRLLENNYTRQIVREVINSNGNYINEIFNLLNEVEFDNSLDIVQKCKSYNYFLDIEHKTSKKNNIVYDKLHDSIFKDVLFGVVGMVILLIILCVVAYIARSRWMRKELSKGPNKILLLPDDLDFVGTNTSKITVDTTKSNVSLKSSEERIAQQKTVKIAKYKGDIVIAKFLKIPNFQIKNSTMRELRMLRDLRHENLNSFLGCFIDAKTPALIYDYANRGSLQDIILKKDIKLDWNFKWSMLNDLCRGMRYIHHSSIKYHGNLKSRNCVVDSRWVLKLTDFGLPNIYSNQNFSRTLNLSDLLWTAPEHLRQTTIRDQVVISIGSQVGDIYSFGIIMQEIIVRGTPFCMMGLSDEEIINKIRKPPPLLRPSVSKTAAPPEYVNIMRDCWSEQPELRPSFDQLASMFKSLNGEKKVNIVDLMFKMIEQYTNNLEELVREKTEKLEEEKKKFEKLLSEMLPKTVAESLMSGNSVPPESFDMVTIYFSDIV</sequence>
<dbReference type="InterPro" id="IPR000477">
    <property type="entry name" value="RT_dom"/>
</dbReference>
<dbReference type="EC" id="4.6.1.2" evidence="1"/>
<feature type="compositionally biased region" description="Basic and acidic residues" evidence="6">
    <location>
        <begin position="473"/>
        <end position="494"/>
    </location>
</feature>
<protein>
    <recommendedName>
        <fullName evidence="1">guanylate cyclase</fullName>
        <ecNumber evidence="1">4.6.1.2</ecNumber>
    </recommendedName>
</protein>
<feature type="transmembrane region" description="Helical" evidence="7">
    <location>
        <begin position="12"/>
        <end position="34"/>
    </location>
</feature>
<dbReference type="GO" id="GO:0007168">
    <property type="term" value="P:receptor guanylyl cyclase signaling pathway"/>
    <property type="evidence" value="ECO:0007669"/>
    <property type="project" value="TreeGrafter"/>
</dbReference>
<feature type="domain" description="Reverse transcriptase" evidence="9">
    <location>
        <begin position="1474"/>
        <end position="1754"/>
    </location>
</feature>
<evidence type="ECO:0000259" key="9">
    <source>
        <dbReference type="PROSITE" id="PS50878"/>
    </source>
</evidence>
<dbReference type="SMART" id="SM00343">
    <property type="entry name" value="ZnF_C2HC"/>
    <property type="match status" value="2"/>
</dbReference>
<dbReference type="PROSITE" id="PS50878">
    <property type="entry name" value="RT_POL"/>
    <property type="match status" value="1"/>
</dbReference>
<keyword evidence="11" id="KW-1185">Reference proteome</keyword>
<feature type="non-terminal residue" evidence="10">
    <location>
        <position position="1"/>
    </location>
</feature>
<evidence type="ECO:0000259" key="8">
    <source>
        <dbReference type="PROSITE" id="PS50011"/>
    </source>
</evidence>
<dbReference type="EMBL" id="CAJNOC010001422">
    <property type="protein sequence ID" value="CAF0863549.1"/>
    <property type="molecule type" value="Genomic_DNA"/>
</dbReference>
<dbReference type="Pfam" id="PF07714">
    <property type="entry name" value="PK_Tyr_Ser-Thr"/>
    <property type="match status" value="1"/>
</dbReference>
<dbReference type="InterPro" id="IPR043502">
    <property type="entry name" value="DNA/RNA_pol_sf"/>
</dbReference>
<feature type="domain" description="Protein kinase" evidence="8">
    <location>
        <begin position="1985"/>
        <end position="2274"/>
    </location>
</feature>
<dbReference type="InterPro" id="IPR043128">
    <property type="entry name" value="Rev_trsase/Diguanyl_cyclase"/>
</dbReference>
<name>A0A813XE82_9BILA</name>
<dbReference type="InterPro" id="IPR011009">
    <property type="entry name" value="Kinase-like_dom_sf"/>
</dbReference>
<evidence type="ECO:0000313" key="10">
    <source>
        <dbReference type="EMBL" id="CAF0863549.1"/>
    </source>
</evidence>
<organism evidence="10 11">
    <name type="scientific">Brachionus calyciflorus</name>
    <dbReference type="NCBI Taxonomy" id="104777"/>
    <lineage>
        <taxon>Eukaryota</taxon>
        <taxon>Metazoa</taxon>
        <taxon>Spiralia</taxon>
        <taxon>Gnathifera</taxon>
        <taxon>Rotifera</taxon>
        <taxon>Eurotatoria</taxon>
        <taxon>Monogononta</taxon>
        <taxon>Pseudotrocha</taxon>
        <taxon>Ploima</taxon>
        <taxon>Brachionidae</taxon>
        <taxon>Brachionus</taxon>
    </lineage>
</organism>
<dbReference type="GO" id="GO:0004672">
    <property type="term" value="F:protein kinase activity"/>
    <property type="evidence" value="ECO:0007669"/>
    <property type="project" value="InterPro"/>
</dbReference>
<reference evidence="10" key="1">
    <citation type="submission" date="2021-02" db="EMBL/GenBank/DDBJ databases">
        <authorList>
            <person name="Nowell W R."/>
        </authorList>
    </citation>
    <scope>NUCLEOTIDE SEQUENCE</scope>
    <source>
        <strain evidence="10">Ploen Becks lab</strain>
    </source>
</reference>
<keyword evidence="7" id="KW-0812">Transmembrane</keyword>
<keyword evidence="5" id="KW-0175">Coiled coil</keyword>
<evidence type="ECO:0000256" key="3">
    <source>
        <dbReference type="ARBA" id="ARBA00023239"/>
    </source>
</evidence>
<keyword evidence="4" id="KW-0141">cGMP biosynthesis</keyword>
<evidence type="ECO:0000256" key="6">
    <source>
        <dbReference type="SAM" id="MobiDB-lite"/>
    </source>
</evidence>
<dbReference type="SUPFAM" id="SSF56672">
    <property type="entry name" value="DNA/RNA polymerases"/>
    <property type="match status" value="1"/>
</dbReference>
<feature type="region of interest" description="Disordered" evidence="6">
    <location>
        <begin position="473"/>
        <end position="536"/>
    </location>
</feature>
<dbReference type="Proteomes" id="UP000663879">
    <property type="component" value="Unassembled WGS sequence"/>
</dbReference>
<evidence type="ECO:0000256" key="5">
    <source>
        <dbReference type="SAM" id="Coils"/>
    </source>
</evidence>
<dbReference type="GO" id="GO:0001653">
    <property type="term" value="F:peptide receptor activity"/>
    <property type="evidence" value="ECO:0007669"/>
    <property type="project" value="TreeGrafter"/>
</dbReference>
<gene>
    <name evidence="10" type="ORF">OXX778_LOCUS9561</name>
</gene>
<evidence type="ECO:0000256" key="1">
    <source>
        <dbReference type="ARBA" id="ARBA00012202"/>
    </source>
</evidence>
<feature type="compositionally biased region" description="Polar residues" evidence="6">
    <location>
        <begin position="517"/>
        <end position="531"/>
    </location>
</feature>
<dbReference type="Gene3D" id="6.10.250.780">
    <property type="match status" value="1"/>
</dbReference>
<dbReference type="GO" id="GO:0003676">
    <property type="term" value="F:nucleic acid binding"/>
    <property type="evidence" value="ECO:0007669"/>
    <property type="project" value="InterPro"/>
</dbReference>
<dbReference type="InterPro" id="IPR001878">
    <property type="entry name" value="Znf_CCHC"/>
</dbReference>
<keyword evidence="2" id="KW-0547">Nucleotide-binding</keyword>
<dbReference type="Pfam" id="PF00078">
    <property type="entry name" value="RVT_1"/>
    <property type="match status" value="1"/>
</dbReference>
<feature type="transmembrane region" description="Helical" evidence="7">
    <location>
        <begin position="1944"/>
        <end position="1965"/>
    </location>
</feature>
<dbReference type="PANTHER" id="PTHR11920:SF462">
    <property type="entry name" value="GUANYLATE CYCLASE"/>
    <property type="match status" value="1"/>
</dbReference>
<dbReference type="PANTHER" id="PTHR11920">
    <property type="entry name" value="GUANYLYL CYCLASE"/>
    <property type="match status" value="1"/>
</dbReference>
<dbReference type="OrthoDB" id="1890790at2759"/>
<evidence type="ECO:0000256" key="2">
    <source>
        <dbReference type="ARBA" id="ARBA00022741"/>
    </source>
</evidence>